<dbReference type="RefSeq" id="WP_015031117.1">
    <property type="nucleotide sequence ID" value="NC_018748.1"/>
</dbReference>
<accession>A0ABM5N7K3</accession>
<name>A0ABM5N7K3_EMTOG</name>
<dbReference type="EMBL" id="CP002961">
    <property type="protein sequence ID" value="AFK05429.1"/>
    <property type="molecule type" value="Genomic_DNA"/>
</dbReference>
<feature type="chain" id="PRO_5046296661" description="Lipoprotein" evidence="1">
    <location>
        <begin position="20"/>
        <end position="330"/>
    </location>
</feature>
<evidence type="ECO:0000256" key="1">
    <source>
        <dbReference type="SAM" id="SignalP"/>
    </source>
</evidence>
<sequence>MKSIKFSFFIKYSVVFTLAFVLVNCKSNKVDVVEVPDFSKTFTGVTVTPVTITQPAPTTYTPPALVVPATLTTLAASATTTTPPPALTASVAKIDTTITKAAAAVITPTVIADIKAGKAVPANVEKALSDIIKTGALDGFFPKITPPTVDGTPINGRIAGASGSIDVIRGGTEMFSTANACNDAIKKAFDDAKKILDDALAAESTKITAAYTENIKAAALTTERQEALKFRNDQLAFLSQILDNALKNFPSFMAPAILALYVENVKIVESFYSLAVKALDAKAKAITDKAAAARNADTKKVTDEYNAKLAAAKKVFDTENAKCHNQGGGN</sequence>
<evidence type="ECO:0008006" key="4">
    <source>
        <dbReference type="Google" id="ProtNLM"/>
    </source>
</evidence>
<protein>
    <recommendedName>
        <fullName evidence="4">Lipoprotein</fullName>
    </recommendedName>
</protein>
<keyword evidence="3" id="KW-1185">Reference proteome</keyword>
<gene>
    <name evidence="2" type="ordered locus">Emtol_4306</name>
</gene>
<organism evidence="2 3">
    <name type="scientific">Emticicia oligotrophica (strain DSM 17448 / CIP 109782 / MTCC 6937 / GPTSA100-15)</name>
    <dbReference type="NCBI Taxonomy" id="929562"/>
    <lineage>
        <taxon>Bacteria</taxon>
        <taxon>Pseudomonadati</taxon>
        <taxon>Bacteroidota</taxon>
        <taxon>Cytophagia</taxon>
        <taxon>Cytophagales</taxon>
        <taxon>Leadbetterellaceae</taxon>
        <taxon>Emticicia</taxon>
    </lineage>
</organism>
<reference evidence="2 3" key="1">
    <citation type="submission" date="2011-07" db="EMBL/GenBank/DDBJ databases">
        <title>The complete genome of chromosome of Emticicia oligotrophica DSM 17448.</title>
        <authorList>
            <consortium name="US DOE Joint Genome Institute (JGI-PGF)"/>
            <person name="Lucas S."/>
            <person name="Han J."/>
            <person name="Lapidus A."/>
            <person name="Bruce D."/>
            <person name="Goodwin L."/>
            <person name="Pitluck S."/>
            <person name="Peters L."/>
            <person name="Kyrpides N."/>
            <person name="Mavromatis K."/>
            <person name="Ivanova N."/>
            <person name="Ovchinnikova G."/>
            <person name="Teshima H."/>
            <person name="Detter J.C."/>
            <person name="Tapia R."/>
            <person name="Han C."/>
            <person name="Land M."/>
            <person name="Hauser L."/>
            <person name="Markowitz V."/>
            <person name="Cheng J.-F."/>
            <person name="Hugenholtz P."/>
            <person name="Woyke T."/>
            <person name="Wu D."/>
            <person name="Tindall B."/>
            <person name="Pomrenke H."/>
            <person name="Brambilla E."/>
            <person name="Klenk H.-P."/>
            <person name="Eisen J.A."/>
        </authorList>
    </citation>
    <scope>NUCLEOTIDE SEQUENCE [LARGE SCALE GENOMIC DNA]</scope>
    <source>
        <strain evidence="2 3">DSM 17448</strain>
    </source>
</reference>
<feature type="signal peptide" evidence="1">
    <location>
        <begin position="1"/>
        <end position="19"/>
    </location>
</feature>
<keyword evidence="1" id="KW-0732">Signal</keyword>
<proteinExistence type="predicted"/>
<evidence type="ECO:0000313" key="2">
    <source>
        <dbReference type="EMBL" id="AFK05429.1"/>
    </source>
</evidence>
<dbReference type="Proteomes" id="UP000002875">
    <property type="component" value="Chromosome"/>
</dbReference>
<evidence type="ECO:0000313" key="3">
    <source>
        <dbReference type="Proteomes" id="UP000002875"/>
    </source>
</evidence>